<accession>A0ABU6XNX3</accession>
<reference evidence="1 2" key="1">
    <citation type="journal article" date="2023" name="Plants (Basel)">
        <title>Bridging the Gap: Combining Genomics and Transcriptomics Approaches to Understand Stylosanthes scabra, an Orphan Legume from the Brazilian Caatinga.</title>
        <authorList>
            <person name="Ferreira-Neto J.R.C."/>
            <person name="da Silva M.D."/>
            <person name="Binneck E."/>
            <person name="de Melo N.F."/>
            <person name="da Silva R.H."/>
            <person name="de Melo A.L.T.M."/>
            <person name="Pandolfi V."/>
            <person name="Bustamante F.O."/>
            <person name="Brasileiro-Vidal A.C."/>
            <person name="Benko-Iseppon A.M."/>
        </authorList>
    </citation>
    <scope>NUCLEOTIDE SEQUENCE [LARGE SCALE GENOMIC DNA]</scope>
    <source>
        <tissue evidence="1">Leaves</tissue>
    </source>
</reference>
<proteinExistence type="predicted"/>
<organism evidence="1 2">
    <name type="scientific">Stylosanthes scabra</name>
    <dbReference type="NCBI Taxonomy" id="79078"/>
    <lineage>
        <taxon>Eukaryota</taxon>
        <taxon>Viridiplantae</taxon>
        <taxon>Streptophyta</taxon>
        <taxon>Embryophyta</taxon>
        <taxon>Tracheophyta</taxon>
        <taxon>Spermatophyta</taxon>
        <taxon>Magnoliopsida</taxon>
        <taxon>eudicotyledons</taxon>
        <taxon>Gunneridae</taxon>
        <taxon>Pentapetalae</taxon>
        <taxon>rosids</taxon>
        <taxon>fabids</taxon>
        <taxon>Fabales</taxon>
        <taxon>Fabaceae</taxon>
        <taxon>Papilionoideae</taxon>
        <taxon>50 kb inversion clade</taxon>
        <taxon>dalbergioids sensu lato</taxon>
        <taxon>Dalbergieae</taxon>
        <taxon>Pterocarpus clade</taxon>
        <taxon>Stylosanthes</taxon>
    </lineage>
</organism>
<sequence>MNLIRSEHYPSAVTQTLTYTHTHFSTSDPPPLGAAAISFRSSCRRRRLALLRRRAALLPISGRHLHRLTLLPSSVLLLQSLVLFLQSPVVAQCWPEVRVHRFVAPPPPRVVAESPPPSWFTVVAPTPHVISVADWKLLCSDFSVVDGGNQL</sequence>
<dbReference type="EMBL" id="JASCZI010212541">
    <property type="protein sequence ID" value="MED6199732.1"/>
    <property type="molecule type" value="Genomic_DNA"/>
</dbReference>
<protein>
    <submittedName>
        <fullName evidence="1">Uncharacterized protein</fullName>
    </submittedName>
</protein>
<name>A0ABU6XNX3_9FABA</name>
<evidence type="ECO:0000313" key="2">
    <source>
        <dbReference type="Proteomes" id="UP001341840"/>
    </source>
</evidence>
<gene>
    <name evidence="1" type="ORF">PIB30_078667</name>
</gene>
<comment type="caution">
    <text evidence="1">The sequence shown here is derived from an EMBL/GenBank/DDBJ whole genome shotgun (WGS) entry which is preliminary data.</text>
</comment>
<evidence type="ECO:0000313" key="1">
    <source>
        <dbReference type="EMBL" id="MED6199732.1"/>
    </source>
</evidence>
<dbReference type="Proteomes" id="UP001341840">
    <property type="component" value="Unassembled WGS sequence"/>
</dbReference>
<keyword evidence="2" id="KW-1185">Reference proteome</keyword>